<reference evidence="3" key="1">
    <citation type="journal article" date="2019" name="Int. J. Syst. Evol. Microbiol.">
        <title>The Global Catalogue of Microorganisms (GCM) 10K type strain sequencing project: providing services to taxonomists for standard genome sequencing and annotation.</title>
        <authorList>
            <consortium name="The Broad Institute Genomics Platform"/>
            <consortium name="The Broad Institute Genome Sequencing Center for Infectious Disease"/>
            <person name="Wu L."/>
            <person name="Ma J."/>
        </authorList>
    </citation>
    <scope>NUCLEOTIDE SEQUENCE [LARGE SCALE GENOMIC DNA]</scope>
    <source>
        <strain evidence="3">CCM 8933</strain>
    </source>
</reference>
<organism evidence="2 3">
    <name type="scientific">Lactiplantibacillus daowaiensis</name>
    <dbReference type="NCBI Taxonomy" id="2559918"/>
    <lineage>
        <taxon>Bacteria</taxon>
        <taxon>Bacillati</taxon>
        <taxon>Bacillota</taxon>
        <taxon>Bacilli</taxon>
        <taxon>Lactobacillales</taxon>
        <taxon>Lactobacillaceae</taxon>
        <taxon>Lactiplantibacillus</taxon>
    </lineage>
</organism>
<keyword evidence="1" id="KW-0472">Membrane</keyword>
<feature type="transmembrane region" description="Helical" evidence="1">
    <location>
        <begin position="48"/>
        <end position="69"/>
    </location>
</feature>
<proteinExistence type="predicted"/>
<evidence type="ECO:0000313" key="2">
    <source>
        <dbReference type="EMBL" id="MFC6182467.1"/>
    </source>
</evidence>
<gene>
    <name evidence="2" type="ORF">ACFP5Y_14610</name>
</gene>
<comment type="caution">
    <text evidence="2">The sequence shown here is derived from an EMBL/GenBank/DDBJ whole genome shotgun (WGS) entry which is preliminary data.</text>
</comment>
<evidence type="ECO:0008006" key="4">
    <source>
        <dbReference type="Google" id="ProtNLM"/>
    </source>
</evidence>
<accession>A0ABW1S3Z0</accession>
<dbReference type="RefSeq" id="WP_137627292.1">
    <property type="nucleotide sequence ID" value="NZ_BJDJ01000001.1"/>
</dbReference>
<dbReference type="EMBL" id="JBHSSC010000045">
    <property type="protein sequence ID" value="MFC6182467.1"/>
    <property type="molecule type" value="Genomic_DNA"/>
</dbReference>
<evidence type="ECO:0000256" key="1">
    <source>
        <dbReference type="SAM" id="Phobius"/>
    </source>
</evidence>
<feature type="transmembrane region" description="Helical" evidence="1">
    <location>
        <begin position="7"/>
        <end position="28"/>
    </location>
</feature>
<keyword evidence="3" id="KW-1185">Reference proteome</keyword>
<protein>
    <recommendedName>
        <fullName evidence="4">Integral membrane protein</fullName>
    </recommendedName>
</protein>
<sequence>MFGQLKLPGNILIGAIAILIVGAGQLVANLVKLDQGASYQKLQPLLWSAVWIVIAGSVILLVALIIAIIQHYRR</sequence>
<dbReference type="Proteomes" id="UP001596282">
    <property type="component" value="Unassembled WGS sequence"/>
</dbReference>
<name>A0ABW1S3Z0_9LACO</name>
<evidence type="ECO:0000313" key="3">
    <source>
        <dbReference type="Proteomes" id="UP001596282"/>
    </source>
</evidence>
<keyword evidence="1" id="KW-1133">Transmembrane helix</keyword>
<keyword evidence="1" id="KW-0812">Transmembrane</keyword>